<accession>A0ABY5TPZ5</accession>
<dbReference type="PANTHER" id="PTHR30055:SF234">
    <property type="entry name" value="HTH-TYPE TRANSCRIPTIONAL REGULATOR BETI"/>
    <property type="match status" value="1"/>
</dbReference>
<evidence type="ECO:0000256" key="1">
    <source>
        <dbReference type="ARBA" id="ARBA00023015"/>
    </source>
</evidence>
<evidence type="ECO:0000256" key="3">
    <source>
        <dbReference type="ARBA" id="ARBA00023163"/>
    </source>
</evidence>
<dbReference type="SUPFAM" id="SSF46689">
    <property type="entry name" value="Homeodomain-like"/>
    <property type="match status" value="1"/>
</dbReference>
<proteinExistence type="predicted"/>
<keyword evidence="3" id="KW-0804">Transcription</keyword>
<dbReference type="InterPro" id="IPR009057">
    <property type="entry name" value="Homeodomain-like_sf"/>
</dbReference>
<evidence type="ECO:0000313" key="6">
    <source>
        <dbReference type="EMBL" id="UVW35889.1"/>
    </source>
</evidence>
<organism evidence="6 7">
    <name type="scientific">SAR92 clade bacterium H455</name>
    <dbReference type="NCBI Taxonomy" id="2974818"/>
    <lineage>
        <taxon>Bacteria</taxon>
        <taxon>Pseudomonadati</taxon>
        <taxon>Pseudomonadota</taxon>
        <taxon>Gammaproteobacteria</taxon>
        <taxon>Cellvibrionales</taxon>
        <taxon>Porticoccaceae</taxon>
        <taxon>SAR92 clade</taxon>
    </lineage>
</organism>
<name>A0ABY5TPZ5_9GAMM</name>
<evidence type="ECO:0000313" key="7">
    <source>
        <dbReference type="Proteomes" id="UP001059934"/>
    </source>
</evidence>
<dbReference type="InterPro" id="IPR036271">
    <property type="entry name" value="Tet_transcr_reg_TetR-rel_C_sf"/>
</dbReference>
<dbReference type="EMBL" id="CP103416">
    <property type="protein sequence ID" value="UVW35889.1"/>
    <property type="molecule type" value="Genomic_DNA"/>
</dbReference>
<dbReference type="SUPFAM" id="SSF48498">
    <property type="entry name" value="Tetracyclin repressor-like, C-terminal domain"/>
    <property type="match status" value="1"/>
</dbReference>
<dbReference type="PANTHER" id="PTHR30055">
    <property type="entry name" value="HTH-TYPE TRANSCRIPTIONAL REGULATOR RUTR"/>
    <property type="match status" value="1"/>
</dbReference>
<keyword evidence="7" id="KW-1185">Reference proteome</keyword>
<evidence type="ECO:0000256" key="4">
    <source>
        <dbReference type="PROSITE-ProRule" id="PRU00335"/>
    </source>
</evidence>
<reference evidence="6" key="1">
    <citation type="submission" date="2022-08" db="EMBL/GenBank/DDBJ databases">
        <title>Catabolic pathway analysis in culturable SAR92 clade bacteria reveals their overlooked roles in DMSP degradation in coastal seas.</title>
        <authorList>
            <person name="He X."/>
            <person name="Zhang X."/>
            <person name="Zhang Y."/>
        </authorList>
    </citation>
    <scope>NUCLEOTIDE SEQUENCE</scope>
    <source>
        <strain evidence="6">H455</strain>
    </source>
</reference>
<keyword evidence="2 4" id="KW-0238">DNA-binding</keyword>
<dbReference type="InterPro" id="IPR050109">
    <property type="entry name" value="HTH-type_TetR-like_transc_reg"/>
</dbReference>
<dbReference type="Proteomes" id="UP001059934">
    <property type="component" value="Chromosome"/>
</dbReference>
<evidence type="ECO:0000256" key="2">
    <source>
        <dbReference type="ARBA" id="ARBA00023125"/>
    </source>
</evidence>
<keyword evidence="1" id="KW-0805">Transcription regulation</keyword>
<dbReference type="InterPro" id="IPR001647">
    <property type="entry name" value="HTH_TetR"/>
</dbReference>
<feature type="domain" description="HTH tetR-type" evidence="5">
    <location>
        <begin position="18"/>
        <end position="78"/>
    </location>
</feature>
<dbReference type="Pfam" id="PF00440">
    <property type="entry name" value="TetR_N"/>
    <property type="match status" value="1"/>
</dbReference>
<gene>
    <name evidence="6" type="ORF">NYF23_04570</name>
</gene>
<protein>
    <submittedName>
        <fullName evidence="6">TetR/AcrR family transcriptional regulator</fullName>
    </submittedName>
</protein>
<dbReference type="Gene3D" id="1.10.357.10">
    <property type="entry name" value="Tetracycline Repressor, domain 2"/>
    <property type="match status" value="1"/>
</dbReference>
<dbReference type="PROSITE" id="PS01081">
    <property type="entry name" value="HTH_TETR_1"/>
    <property type="match status" value="1"/>
</dbReference>
<dbReference type="InterPro" id="IPR023772">
    <property type="entry name" value="DNA-bd_HTH_TetR-type_CS"/>
</dbReference>
<sequence length="206" mass="23016">MLSTKSLKNLPLRERKKRMTYSRIVDCAGELFIANGYQTTTVDAIAEGAEISKPTFFNYFSTKHAVLQSMVERMDNEFIASIAEELEKPLSTEQRLCNLMTNTADYMESHIPLMRVIIVEGLGGLAKPDEASNRLSKLNNAMAELLSKGRDQGDIDREVPIDLQVQIVVGSYLYSLMNALTHSPNDLGSQLTAMVKQVALMLRARK</sequence>
<feature type="DNA-binding region" description="H-T-H motif" evidence="4">
    <location>
        <begin position="41"/>
        <end position="60"/>
    </location>
</feature>
<dbReference type="PROSITE" id="PS50977">
    <property type="entry name" value="HTH_TETR_2"/>
    <property type="match status" value="1"/>
</dbReference>
<evidence type="ECO:0000259" key="5">
    <source>
        <dbReference type="PROSITE" id="PS50977"/>
    </source>
</evidence>
<dbReference type="PRINTS" id="PR00455">
    <property type="entry name" value="HTHTETR"/>
</dbReference>